<feature type="domain" description="TIR" evidence="4">
    <location>
        <begin position="6"/>
        <end position="148"/>
    </location>
</feature>
<protein>
    <recommendedName>
        <fullName evidence="4">TIR domain-containing protein</fullName>
    </recommendedName>
</protein>
<dbReference type="AlphaFoldDB" id="A0A8J3IYN0"/>
<dbReference type="PANTHER" id="PTHR44943">
    <property type="entry name" value="CELLULOSE SYNTHASE OPERON PROTEIN C"/>
    <property type="match status" value="1"/>
</dbReference>
<evidence type="ECO:0000256" key="1">
    <source>
        <dbReference type="ARBA" id="ARBA00022737"/>
    </source>
</evidence>
<dbReference type="PANTHER" id="PTHR44943:SF8">
    <property type="entry name" value="TPR REPEAT-CONTAINING PROTEIN MJ0263"/>
    <property type="match status" value="1"/>
</dbReference>
<name>A0A8J3IYN0_9CHLR</name>
<gene>
    <name evidence="5" type="ORF">KSF_085090</name>
</gene>
<dbReference type="Gene3D" id="3.40.50.10140">
    <property type="entry name" value="Toll/interleukin-1 receptor homology (TIR) domain"/>
    <property type="match status" value="1"/>
</dbReference>
<evidence type="ECO:0000313" key="5">
    <source>
        <dbReference type="EMBL" id="GHO98461.1"/>
    </source>
</evidence>
<keyword evidence="1" id="KW-0677">Repeat</keyword>
<dbReference type="SMART" id="SM00028">
    <property type="entry name" value="TPR"/>
    <property type="match status" value="5"/>
</dbReference>
<dbReference type="Pfam" id="PF13676">
    <property type="entry name" value="TIR_2"/>
    <property type="match status" value="1"/>
</dbReference>
<keyword evidence="2 3" id="KW-0802">TPR repeat</keyword>
<organism evidence="5 6">
    <name type="scientific">Reticulibacter mediterranei</name>
    <dbReference type="NCBI Taxonomy" id="2778369"/>
    <lineage>
        <taxon>Bacteria</taxon>
        <taxon>Bacillati</taxon>
        <taxon>Chloroflexota</taxon>
        <taxon>Ktedonobacteria</taxon>
        <taxon>Ktedonobacterales</taxon>
        <taxon>Reticulibacteraceae</taxon>
        <taxon>Reticulibacter</taxon>
    </lineage>
</organism>
<dbReference type="Pfam" id="PF14559">
    <property type="entry name" value="TPR_19"/>
    <property type="match status" value="1"/>
</dbReference>
<dbReference type="GO" id="GO:0007165">
    <property type="term" value="P:signal transduction"/>
    <property type="evidence" value="ECO:0007669"/>
    <property type="project" value="InterPro"/>
</dbReference>
<dbReference type="SUPFAM" id="SSF52200">
    <property type="entry name" value="Toll/Interleukin receptor TIR domain"/>
    <property type="match status" value="1"/>
</dbReference>
<dbReference type="PROSITE" id="PS50104">
    <property type="entry name" value="TIR"/>
    <property type="match status" value="1"/>
</dbReference>
<feature type="repeat" description="TPR" evidence="3">
    <location>
        <begin position="193"/>
        <end position="226"/>
    </location>
</feature>
<evidence type="ECO:0000256" key="2">
    <source>
        <dbReference type="ARBA" id="ARBA00022803"/>
    </source>
</evidence>
<dbReference type="SUPFAM" id="SSF48452">
    <property type="entry name" value="TPR-like"/>
    <property type="match status" value="1"/>
</dbReference>
<dbReference type="InterPro" id="IPR035897">
    <property type="entry name" value="Toll_tir_struct_dom_sf"/>
</dbReference>
<evidence type="ECO:0000259" key="4">
    <source>
        <dbReference type="PROSITE" id="PS50104"/>
    </source>
</evidence>
<dbReference type="Proteomes" id="UP000597444">
    <property type="component" value="Unassembled WGS sequence"/>
</dbReference>
<keyword evidence="6" id="KW-1185">Reference proteome</keyword>
<dbReference type="InterPro" id="IPR013105">
    <property type="entry name" value="TPR_2"/>
</dbReference>
<evidence type="ECO:0000313" key="6">
    <source>
        <dbReference type="Proteomes" id="UP000597444"/>
    </source>
</evidence>
<dbReference type="InterPro" id="IPR011990">
    <property type="entry name" value="TPR-like_helical_dom_sf"/>
</dbReference>
<dbReference type="Gene3D" id="1.25.40.10">
    <property type="entry name" value="Tetratricopeptide repeat domain"/>
    <property type="match status" value="2"/>
</dbReference>
<feature type="repeat" description="TPR" evidence="3">
    <location>
        <begin position="159"/>
        <end position="192"/>
    </location>
</feature>
<dbReference type="SMART" id="SM00255">
    <property type="entry name" value="TIR"/>
    <property type="match status" value="1"/>
</dbReference>
<sequence>MAKSNLPVQIVYCYARKDSSLREELEEHLEFILRSGIAISWHDRKIRAGEDWQKAINNHLDQADLILLLISPSFMRSDYCYGIELQQALERQEWGLASVIPIILRPVVWQTTPLGRLQALPRDGKPVVLWGSQDEAFTQIAQEIYNVILQQLSEDRHQKEYWMRVGHSQFQSQEYSEALYSYQQAYQIDPANSLLLGRIGEIHAEAGNYDEALAIFESILQLLPDNEKAWQRKAEMLLHLQRYEEALTCYQLILSHFQVTHPSLCGKGLALFALRRYSDALSAYDDAIAIYPGDAYLYHYKSIVLIHLRKWKEAMLACEQAIHRNPFESSFYLNQARIDEQLHNEQQKDLVELSNEQQKDLVELSNEQQRGFLESKFEALQKVDLSETYLSKLAFSESVEYFRGPKPFWKKKSVRKGNKY</sequence>
<dbReference type="InterPro" id="IPR019734">
    <property type="entry name" value="TPR_rpt"/>
</dbReference>
<dbReference type="Pfam" id="PF13432">
    <property type="entry name" value="TPR_16"/>
    <property type="match status" value="1"/>
</dbReference>
<proteinExistence type="predicted"/>
<dbReference type="InterPro" id="IPR000157">
    <property type="entry name" value="TIR_dom"/>
</dbReference>
<dbReference type="InterPro" id="IPR051685">
    <property type="entry name" value="Ycf3/AcsC/BcsC/TPR_MFPF"/>
</dbReference>
<dbReference type="RefSeq" id="WP_220209205.1">
    <property type="nucleotide sequence ID" value="NZ_BNJK01000002.1"/>
</dbReference>
<comment type="caution">
    <text evidence="5">The sequence shown here is derived from an EMBL/GenBank/DDBJ whole genome shotgun (WGS) entry which is preliminary data.</text>
</comment>
<dbReference type="EMBL" id="BNJK01000002">
    <property type="protein sequence ID" value="GHO98461.1"/>
    <property type="molecule type" value="Genomic_DNA"/>
</dbReference>
<evidence type="ECO:0000256" key="3">
    <source>
        <dbReference type="PROSITE-ProRule" id="PRU00339"/>
    </source>
</evidence>
<accession>A0A8J3IYN0</accession>
<reference evidence="5" key="1">
    <citation type="submission" date="2020-10" db="EMBL/GenBank/DDBJ databases">
        <title>Taxonomic study of unclassified bacteria belonging to the class Ktedonobacteria.</title>
        <authorList>
            <person name="Yabe S."/>
            <person name="Wang C.M."/>
            <person name="Zheng Y."/>
            <person name="Sakai Y."/>
            <person name="Cavaletti L."/>
            <person name="Monciardini P."/>
            <person name="Donadio S."/>
        </authorList>
    </citation>
    <scope>NUCLEOTIDE SEQUENCE</scope>
    <source>
        <strain evidence="5">ID150040</strain>
    </source>
</reference>
<dbReference type="Pfam" id="PF07719">
    <property type="entry name" value="TPR_2"/>
    <property type="match status" value="1"/>
</dbReference>
<dbReference type="PROSITE" id="PS50005">
    <property type="entry name" value="TPR"/>
    <property type="match status" value="2"/>
</dbReference>